<accession>X1UKC2</accession>
<dbReference type="AlphaFoldDB" id="X1UKC2"/>
<protein>
    <submittedName>
        <fullName evidence="1">Uncharacterized protein</fullName>
    </submittedName>
</protein>
<dbReference type="EMBL" id="BARW01030240">
    <property type="protein sequence ID" value="GAJ04022.1"/>
    <property type="molecule type" value="Genomic_DNA"/>
</dbReference>
<comment type="caution">
    <text evidence="1">The sequence shown here is derived from an EMBL/GenBank/DDBJ whole genome shotgun (WGS) entry which is preliminary data.</text>
</comment>
<organism evidence="1">
    <name type="scientific">marine sediment metagenome</name>
    <dbReference type="NCBI Taxonomy" id="412755"/>
    <lineage>
        <taxon>unclassified sequences</taxon>
        <taxon>metagenomes</taxon>
        <taxon>ecological metagenomes</taxon>
    </lineage>
</organism>
<feature type="non-terminal residue" evidence="1">
    <location>
        <position position="1"/>
    </location>
</feature>
<proteinExistence type="predicted"/>
<sequence length="35" mass="4063">IKATYFEGLEVSGQKYKDTEEIRGKLIDQYKKAIV</sequence>
<evidence type="ECO:0000313" key="1">
    <source>
        <dbReference type="EMBL" id="GAJ04022.1"/>
    </source>
</evidence>
<reference evidence="1" key="1">
    <citation type="journal article" date="2014" name="Front. Microbiol.">
        <title>High frequency of phylogenetically diverse reductive dehalogenase-homologous genes in deep subseafloor sedimentary metagenomes.</title>
        <authorList>
            <person name="Kawai M."/>
            <person name="Futagami T."/>
            <person name="Toyoda A."/>
            <person name="Takaki Y."/>
            <person name="Nishi S."/>
            <person name="Hori S."/>
            <person name="Arai W."/>
            <person name="Tsubouchi T."/>
            <person name="Morono Y."/>
            <person name="Uchiyama I."/>
            <person name="Ito T."/>
            <person name="Fujiyama A."/>
            <person name="Inagaki F."/>
            <person name="Takami H."/>
        </authorList>
    </citation>
    <scope>NUCLEOTIDE SEQUENCE</scope>
    <source>
        <strain evidence="1">Expedition CK06-06</strain>
    </source>
</reference>
<gene>
    <name evidence="1" type="ORF">S12H4_48391</name>
</gene>
<name>X1UKC2_9ZZZZ</name>